<dbReference type="AlphaFoldDB" id="A0A329CHL6"/>
<evidence type="ECO:0000256" key="8">
    <source>
        <dbReference type="PIRSR" id="PIRSR001589-1"/>
    </source>
</evidence>
<dbReference type="InterPro" id="IPR051786">
    <property type="entry name" value="ASN_synthetase/amidase"/>
</dbReference>
<comment type="catalytic activity">
    <reaction evidence="7">
        <text>L-aspartate + L-glutamine + ATP + H2O = L-asparagine + L-glutamate + AMP + diphosphate + H(+)</text>
        <dbReference type="Rhea" id="RHEA:12228"/>
        <dbReference type="ChEBI" id="CHEBI:15377"/>
        <dbReference type="ChEBI" id="CHEBI:15378"/>
        <dbReference type="ChEBI" id="CHEBI:29985"/>
        <dbReference type="ChEBI" id="CHEBI:29991"/>
        <dbReference type="ChEBI" id="CHEBI:30616"/>
        <dbReference type="ChEBI" id="CHEBI:33019"/>
        <dbReference type="ChEBI" id="CHEBI:58048"/>
        <dbReference type="ChEBI" id="CHEBI:58359"/>
        <dbReference type="ChEBI" id="CHEBI:456215"/>
        <dbReference type="EC" id="6.3.5.4"/>
    </reaction>
</comment>
<dbReference type="NCBIfam" id="TIGR01536">
    <property type="entry name" value="asn_synth_AEB"/>
    <property type="match status" value="1"/>
</dbReference>
<keyword evidence="8" id="KW-0028">Amino-acid biosynthesis</keyword>
<evidence type="ECO:0000313" key="13">
    <source>
        <dbReference type="Proteomes" id="UP000248918"/>
    </source>
</evidence>
<dbReference type="OrthoDB" id="9763290at2"/>
<evidence type="ECO:0000256" key="3">
    <source>
        <dbReference type="ARBA" id="ARBA00012737"/>
    </source>
</evidence>
<evidence type="ECO:0000256" key="2">
    <source>
        <dbReference type="ARBA" id="ARBA00005752"/>
    </source>
</evidence>
<dbReference type="InterPro" id="IPR001962">
    <property type="entry name" value="Asn_synthase"/>
</dbReference>
<accession>A0A329CHL6</accession>
<dbReference type="Gene3D" id="3.40.50.620">
    <property type="entry name" value="HUPs"/>
    <property type="match status" value="2"/>
</dbReference>
<dbReference type="PANTHER" id="PTHR43284:SF1">
    <property type="entry name" value="ASPARAGINE SYNTHETASE"/>
    <property type="match status" value="1"/>
</dbReference>
<dbReference type="InterPro" id="IPR014729">
    <property type="entry name" value="Rossmann-like_a/b/a_fold"/>
</dbReference>
<comment type="similarity">
    <text evidence="2">Belongs to the asparagine synthetase family.</text>
</comment>
<dbReference type="CDD" id="cd00712">
    <property type="entry name" value="AsnB"/>
    <property type="match status" value="1"/>
</dbReference>
<keyword evidence="4 9" id="KW-0547">Nucleotide-binding</keyword>
<evidence type="ECO:0000256" key="1">
    <source>
        <dbReference type="ARBA" id="ARBA00005187"/>
    </source>
</evidence>
<evidence type="ECO:0000256" key="4">
    <source>
        <dbReference type="ARBA" id="ARBA00022741"/>
    </source>
</evidence>
<dbReference type="EMBL" id="QLTK01000006">
    <property type="protein sequence ID" value="RAS34323.1"/>
    <property type="molecule type" value="Genomic_DNA"/>
</dbReference>
<dbReference type="GO" id="GO:0005829">
    <property type="term" value="C:cytosol"/>
    <property type="evidence" value="ECO:0007669"/>
    <property type="project" value="TreeGrafter"/>
</dbReference>
<dbReference type="SUPFAM" id="SSF52402">
    <property type="entry name" value="Adenine nucleotide alpha hydrolases-like"/>
    <property type="match status" value="1"/>
</dbReference>
<evidence type="ECO:0000259" key="11">
    <source>
        <dbReference type="PROSITE" id="PS51278"/>
    </source>
</evidence>
<comment type="pathway">
    <text evidence="1">Amino-acid biosynthesis; L-asparagine biosynthesis; L-asparagine from L-aspartate (L-Gln route): step 1/1.</text>
</comment>
<dbReference type="Pfam" id="PF13537">
    <property type="entry name" value="GATase_7"/>
    <property type="match status" value="1"/>
</dbReference>
<dbReference type="GO" id="GO:0004066">
    <property type="term" value="F:asparagine synthase (glutamine-hydrolyzing) activity"/>
    <property type="evidence" value="ECO:0007669"/>
    <property type="project" value="UniProtKB-EC"/>
</dbReference>
<proteinExistence type="inferred from homology"/>
<dbReference type="InterPro" id="IPR006426">
    <property type="entry name" value="Asn_synth_AEB"/>
</dbReference>
<organism evidence="12 13">
    <name type="scientific">Paraburkholderia bryophila</name>
    <dbReference type="NCBI Taxonomy" id="420952"/>
    <lineage>
        <taxon>Bacteria</taxon>
        <taxon>Pseudomonadati</taxon>
        <taxon>Pseudomonadota</taxon>
        <taxon>Betaproteobacteria</taxon>
        <taxon>Burkholderiales</taxon>
        <taxon>Burkholderiaceae</taxon>
        <taxon>Paraburkholderia</taxon>
    </lineage>
</organism>
<evidence type="ECO:0000256" key="10">
    <source>
        <dbReference type="PIRSR" id="PIRSR001589-3"/>
    </source>
</evidence>
<dbReference type="Gene3D" id="3.60.20.10">
    <property type="entry name" value="Glutamine Phosphoribosylpyrophosphate, subunit 1, domain 1"/>
    <property type="match status" value="1"/>
</dbReference>
<dbReference type="InterPro" id="IPR029055">
    <property type="entry name" value="Ntn_hydrolases_N"/>
</dbReference>
<dbReference type="EC" id="6.3.5.4" evidence="3"/>
<evidence type="ECO:0000256" key="6">
    <source>
        <dbReference type="ARBA" id="ARBA00022962"/>
    </source>
</evidence>
<dbReference type="PIRSF" id="PIRSF001589">
    <property type="entry name" value="Asn_synthetase_glu-h"/>
    <property type="match status" value="1"/>
</dbReference>
<keyword evidence="6 8" id="KW-0315">Glutamine amidotransferase</keyword>
<name>A0A329CHL6_9BURK</name>
<evidence type="ECO:0000313" key="12">
    <source>
        <dbReference type="EMBL" id="RAS34323.1"/>
    </source>
</evidence>
<dbReference type="GO" id="GO:0006529">
    <property type="term" value="P:asparagine biosynthetic process"/>
    <property type="evidence" value="ECO:0007669"/>
    <property type="project" value="UniProtKB-KW"/>
</dbReference>
<dbReference type="GO" id="GO:0005524">
    <property type="term" value="F:ATP binding"/>
    <property type="evidence" value="ECO:0007669"/>
    <property type="project" value="UniProtKB-KW"/>
</dbReference>
<feature type="domain" description="Glutamine amidotransferase type-2" evidence="11">
    <location>
        <begin position="2"/>
        <end position="210"/>
    </location>
</feature>
<dbReference type="PROSITE" id="PS51278">
    <property type="entry name" value="GATASE_TYPE_2"/>
    <property type="match status" value="1"/>
</dbReference>
<dbReference type="SUPFAM" id="SSF56235">
    <property type="entry name" value="N-terminal nucleophile aminohydrolases (Ntn hydrolases)"/>
    <property type="match status" value="1"/>
</dbReference>
<dbReference type="InterPro" id="IPR033738">
    <property type="entry name" value="AsnB_N"/>
</dbReference>
<dbReference type="Pfam" id="PF00733">
    <property type="entry name" value="Asn_synthase"/>
    <property type="match status" value="1"/>
</dbReference>
<reference evidence="12 13" key="1">
    <citation type="submission" date="2018-06" db="EMBL/GenBank/DDBJ databases">
        <title>Genomic Encyclopedia of Type Strains, Phase III (KMG-III): the genomes of soil and plant-associated and newly described type strains.</title>
        <authorList>
            <person name="Whitman W."/>
        </authorList>
    </citation>
    <scope>NUCLEOTIDE SEQUENCE [LARGE SCALE GENOMIC DNA]</scope>
    <source>
        <strain evidence="12 13">LMG 23644</strain>
    </source>
</reference>
<feature type="site" description="Important for beta-aspartyl-AMP intermediate formation" evidence="10">
    <location>
        <position position="366"/>
    </location>
</feature>
<evidence type="ECO:0000256" key="5">
    <source>
        <dbReference type="ARBA" id="ARBA00022840"/>
    </source>
</evidence>
<comment type="caution">
    <text evidence="12">The sequence shown here is derived from an EMBL/GenBank/DDBJ whole genome shotgun (WGS) entry which is preliminary data.</text>
</comment>
<gene>
    <name evidence="12" type="ORF">BX591_1064</name>
</gene>
<dbReference type="CDD" id="cd01991">
    <property type="entry name" value="Asn_synthase_B_C"/>
    <property type="match status" value="1"/>
</dbReference>
<keyword evidence="5 9" id="KW-0067">ATP-binding</keyword>
<keyword evidence="8" id="KW-0061">Asparagine biosynthesis</keyword>
<protein>
    <recommendedName>
        <fullName evidence="3">asparagine synthase (glutamine-hydrolyzing)</fullName>
        <ecNumber evidence="3">6.3.5.4</ecNumber>
    </recommendedName>
</protein>
<feature type="binding site" evidence="9">
    <location>
        <position position="101"/>
    </location>
    <ligand>
        <name>L-glutamine</name>
        <dbReference type="ChEBI" id="CHEBI:58359"/>
    </ligand>
</feature>
<dbReference type="RefSeq" id="WP_111931561.1">
    <property type="nucleotide sequence ID" value="NZ_CADFFP010000025.1"/>
</dbReference>
<sequence>MCGYVAIFSKQRREFLPDQLDAAMAAIHHRGPDSQSTWFDPKGRVAFGYVRLGLVGLSNGTQPIVADEGDFVMMVNGEFYDYARIRSELEEQGCRFKTSSDSEIAMHLYRRHGVRGLKQLRGEFAILIYDRLRETLFAVRDRIGVKPLYYAEHDGAFYFGSEVKAMVAVGLPAEWDRETYANRGFILRDGTLFNGVRSVKPGTFLLADSGGLQEKTYWDWPFPARAAVDHDQTEALMIERVRDAVKDAVQLRLHADVPIGVSLSGGLDSSAMLGLATELVGKPLQAFHLSFDGADGYDERRYAEIAAKHNNAELHVLSVRQDDLADHFEDALWHTEVPFSNAHSVAKYMLCKFIQSKGMRAVLTGEGADEVFAGYPHYRRDMVQFNNDHQDSDEIRRLADRIAAQGDRFLEEPTDDVQWVTNNLGHSISWIETQSALFRPLTGLFKGGYREHYAGAAPYRQFYERLGGPAFDEWDPVNKSLYAVAKSSLPNLVLTTLGDRLEMAGSLEGRPPLLDHRVVEAAATLPVWMKIRGSVEKYALREAMRPYLPAEIYDRKKQYFRAPPSLLQPESKMFQLIADTLSSPLLTSLPFFEPSRVRDFLGIARKLPEGQRAAADHVLMEITGLCLLQKRFSLR</sequence>
<dbReference type="PANTHER" id="PTHR43284">
    <property type="entry name" value="ASPARAGINE SYNTHETASE (GLUTAMINE-HYDROLYZING)"/>
    <property type="match status" value="1"/>
</dbReference>
<dbReference type="Proteomes" id="UP000248918">
    <property type="component" value="Unassembled WGS sequence"/>
</dbReference>
<dbReference type="InterPro" id="IPR017932">
    <property type="entry name" value="GATase_2_dom"/>
</dbReference>
<evidence type="ECO:0000256" key="7">
    <source>
        <dbReference type="ARBA" id="ARBA00048741"/>
    </source>
</evidence>
<feature type="active site" description="For GATase activity" evidence="8">
    <location>
        <position position="2"/>
    </location>
</feature>
<evidence type="ECO:0000256" key="9">
    <source>
        <dbReference type="PIRSR" id="PIRSR001589-2"/>
    </source>
</evidence>